<name>A0ABP0DDQ8_9PEZI</name>
<dbReference type="InterPro" id="IPR036397">
    <property type="entry name" value="RNaseH_sf"/>
</dbReference>
<reference evidence="7 8" key="1">
    <citation type="submission" date="2024-01" db="EMBL/GenBank/DDBJ databases">
        <authorList>
            <person name="Allen C."/>
            <person name="Tagirdzhanova G."/>
        </authorList>
    </citation>
    <scope>NUCLEOTIDE SEQUENCE [LARGE SCALE GENOMIC DNA]</scope>
    <source>
        <strain evidence="7 8">CBS 119000</strain>
    </source>
</reference>
<feature type="region of interest" description="Disordered" evidence="5">
    <location>
        <begin position="293"/>
        <end position="327"/>
    </location>
</feature>
<proteinExistence type="inferred from homology"/>
<gene>
    <name evidence="7" type="primary">REX3</name>
    <name evidence="7" type="ORF">SEPCBS119000_001519</name>
</gene>
<comment type="caution">
    <text evidence="7">The sequence shown here is derived from an EMBL/GenBank/DDBJ whole genome shotgun (WGS) entry which is preliminary data.</text>
</comment>
<evidence type="ECO:0000313" key="7">
    <source>
        <dbReference type="EMBL" id="CAK7265452.1"/>
    </source>
</evidence>
<keyword evidence="8" id="KW-1185">Reference proteome</keyword>
<keyword evidence="4 7" id="KW-0269">Exonuclease</keyword>
<evidence type="ECO:0000256" key="4">
    <source>
        <dbReference type="ARBA" id="ARBA00022839"/>
    </source>
</evidence>
<protein>
    <submittedName>
        <fullName evidence="7">RNA exonuclease 3</fullName>
    </submittedName>
</protein>
<dbReference type="InterPro" id="IPR034922">
    <property type="entry name" value="REX1-like_exo"/>
</dbReference>
<evidence type="ECO:0000313" key="8">
    <source>
        <dbReference type="Proteomes" id="UP001642502"/>
    </source>
</evidence>
<feature type="compositionally biased region" description="Low complexity" evidence="5">
    <location>
        <begin position="140"/>
        <end position="152"/>
    </location>
</feature>
<dbReference type="Gene3D" id="3.30.420.10">
    <property type="entry name" value="Ribonuclease H-like superfamily/Ribonuclease H"/>
    <property type="match status" value="1"/>
</dbReference>
<dbReference type="PANTHER" id="PTHR12801:SF112">
    <property type="entry name" value="RNA EXONUCLEASE 3"/>
    <property type="match status" value="1"/>
</dbReference>
<dbReference type="SMART" id="SM00479">
    <property type="entry name" value="EXOIII"/>
    <property type="match status" value="1"/>
</dbReference>
<evidence type="ECO:0000256" key="1">
    <source>
        <dbReference type="ARBA" id="ARBA00006357"/>
    </source>
</evidence>
<feature type="compositionally biased region" description="Low complexity" evidence="5">
    <location>
        <begin position="552"/>
        <end position="568"/>
    </location>
</feature>
<keyword evidence="2" id="KW-0540">Nuclease</keyword>
<comment type="similarity">
    <text evidence="1">Belongs to the REXO1/REXO3 family.</text>
</comment>
<feature type="region of interest" description="Disordered" evidence="5">
    <location>
        <begin position="79"/>
        <end position="202"/>
    </location>
</feature>
<keyword evidence="3" id="KW-0378">Hydrolase</keyword>
<sequence length="695" mass="74722">MSVPGQSMTSQLLKHILCPNGGSCVSVKCLFGHPGEAQKTTADAQVSTSLKLAAGPADKQVDSASSGRQDGKPTIQIEHVDSNSLQDADSLPDKTLPVLETTSPSRLSPGATILKPRGAGPASSSSLKRKRTESSESIKAAAFPSGAAAPAPESNLPAPSAPAGTATVKKADSKTTSTAESQLRPPPKRKPETLNPRHMGLAPAKHEIRVRLLKLLHQEFVRLNQHLCNSKECSDDRDQLTLGPQGLIRLALDTEEQYATSKSATVYSDTLKHRIMELKRMTVSQWIKERREAREKTRLASQSSSIIGTPAKAPKTDSGTRTKGSTSFDAPAALEVSPAKPVVTGLPPSQDLAFLSEYFLTPTEKLASHGFVPLVPTDADIQKARDAEAISKGWEQCDRCLRRFQVFPNRRESDGALTSGGQCVHHPGRFLRAKQAFDCCGESSTDTNKGCETSPGHVFKVTDPKRLASLWNFVETPPNTFPDSAHAAICFDCEMAYTVYGLEVVRVTATSWPNGQVVLDSLVRPLGAVIDFNSKFSGVFASDFAAAALHSSVPSSDSPKPSSPLQSSDRPTLPLVASPQEARALLHQLISPNTILIGHGLENDLRALRMVHSRVSDTALLFPHPKGLPVRYSLRVLAKEHMNRVVQVGGGATGHDSAEDARVAGELVLTKIRKKWEAMRLDGWKLTDGAITKDA</sequence>
<dbReference type="Proteomes" id="UP001642502">
    <property type="component" value="Unassembled WGS sequence"/>
</dbReference>
<feature type="domain" description="Exonuclease" evidence="6">
    <location>
        <begin position="487"/>
        <end position="677"/>
    </location>
</feature>
<dbReference type="EMBL" id="CAWUON010000012">
    <property type="protein sequence ID" value="CAK7265452.1"/>
    <property type="molecule type" value="Genomic_DNA"/>
</dbReference>
<feature type="region of interest" description="Disordered" evidence="5">
    <location>
        <begin position="552"/>
        <end position="573"/>
    </location>
</feature>
<feature type="region of interest" description="Disordered" evidence="5">
    <location>
        <begin position="54"/>
        <end position="73"/>
    </location>
</feature>
<evidence type="ECO:0000256" key="2">
    <source>
        <dbReference type="ARBA" id="ARBA00022722"/>
    </source>
</evidence>
<dbReference type="InterPro" id="IPR013520">
    <property type="entry name" value="Ribonucl_H"/>
</dbReference>
<dbReference type="InterPro" id="IPR012337">
    <property type="entry name" value="RNaseH-like_sf"/>
</dbReference>
<evidence type="ECO:0000256" key="3">
    <source>
        <dbReference type="ARBA" id="ARBA00022801"/>
    </source>
</evidence>
<accession>A0ABP0DDQ8</accession>
<dbReference type="GO" id="GO:0004527">
    <property type="term" value="F:exonuclease activity"/>
    <property type="evidence" value="ECO:0007669"/>
    <property type="project" value="UniProtKB-KW"/>
</dbReference>
<evidence type="ECO:0000256" key="5">
    <source>
        <dbReference type="SAM" id="MobiDB-lite"/>
    </source>
</evidence>
<dbReference type="PANTHER" id="PTHR12801">
    <property type="entry name" value="RNA EXONUCLEASE REXO1 / RECO3 FAMILY MEMBER-RELATED"/>
    <property type="match status" value="1"/>
</dbReference>
<evidence type="ECO:0000259" key="6">
    <source>
        <dbReference type="SMART" id="SM00479"/>
    </source>
</evidence>
<dbReference type="InterPro" id="IPR047021">
    <property type="entry name" value="REXO1/3/4-like"/>
</dbReference>
<dbReference type="SUPFAM" id="SSF53098">
    <property type="entry name" value="Ribonuclease H-like"/>
    <property type="match status" value="1"/>
</dbReference>
<organism evidence="7 8">
    <name type="scientific">Sporothrix epigloea</name>
    <dbReference type="NCBI Taxonomy" id="1892477"/>
    <lineage>
        <taxon>Eukaryota</taxon>
        <taxon>Fungi</taxon>
        <taxon>Dikarya</taxon>
        <taxon>Ascomycota</taxon>
        <taxon>Pezizomycotina</taxon>
        <taxon>Sordariomycetes</taxon>
        <taxon>Sordariomycetidae</taxon>
        <taxon>Ophiostomatales</taxon>
        <taxon>Ophiostomataceae</taxon>
        <taxon>Sporothrix</taxon>
    </lineage>
</organism>
<dbReference type="CDD" id="cd06145">
    <property type="entry name" value="REX1_like"/>
    <property type="match status" value="1"/>
</dbReference>